<keyword evidence="1" id="KW-0732">Signal</keyword>
<proteinExistence type="predicted"/>
<name>A0A4R6IJY9_9SPHI</name>
<keyword evidence="3" id="KW-1185">Reference proteome</keyword>
<dbReference type="RefSeq" id="WP_133553650.1">
    <property type="nucleotide sequence ID" value="NZ_SNWM01000002.1"/>
</dbReference>
<dbReference type="InterPro" id="IPR037066">
    <property type="entry name" value="Plug_dom_sf"/>
</dbReference>
<evidence type="ECO:0000313" key="2">
    <source>
        <dbReference type="EMBL" id="TDO22359.1"/>
    </source>
</evidence>
<dbReference type="Proteomes" id="UP000295499">
    <property type="component" value="Unassembled WGS sequence"/>
</dbReference>
<dbReference type="AlphaFoldDB" id="A0A4R6IJY9"/>
<organism evidence="2 3">
    <name type="scientific">Pedobacter duraquae</name>
    <dbReference type="NCBI Taxonomy" id="425511"/>
    <lineage>
        <taxon>Bacteria</taxon>
        <taxon>Pseudomonadati</taxon>
        <taxon>Bacteroidota</taxon>
        <taxon>Sphingobacteriia</taxon>
        <taxon>Sphingobacteriales</taxon>
        <taxon>Sphingobacteriaceae</taxon>
        <taxon>Pedobacter</taxon>
    </lineage>
</organism>
<comment type="caution">
    <text evidence="2">The sequence shown here is derived from an EMBL/GenBank/DDBJ whole genome shotgun (WGS) entry which is preliminary data.</text>
</comment>
<feature type="signal peptide" evidence="1">
    <location>
        <begin position="1"/>
        <end position="20"/>
    </location>
</feature>
<sequence length="807" mass="89598">MKIKALILFSLIMLSVKLGAQTSSGNTILQDIELYNKQVSPEKVYVQSDNVYYATGDTIWFKGYVVYAKNNVPAENSKILQLDLVDLLGQVKMRVTVPIELGLAAGTLVVPGNLPSANYLLRAYTKHIKNTDQRLTFQKVLRVINTNDRSAASIANVDDYQTNLDSTSTGLDVEFYPESGELVNGLRATVAFRARYSHRRNIRIKGNIVNNLNHIMAKFESDSNGIGSFEFTPLSSTIYFAEIVSGNQTLRKRVLSTIKNEGYVIHVELHNPDTLNVILQTTKRLMNKDEVVLLPLNNGVPLFVFKTNFPDSVVSLAIPKAKLPEGLIQFTLFNSTKNPVTSRLVYNRIETALDIKIPGLKKIYTTREPVQLEIAVTDKYGKPTLGNFSVSAINSSFFPVDENTKLTINSNLLLSSNVLNYVKNANYYFADANADKDLKLNQLLIMEKLRLPDWTSNVIHSLKSFNENHFQLKGQIVSKSKDPVSGAAVTILAGELSKGVLLDTITDSRGHFIFNLPDSLIYKPLRLDISKKIGDFEVLTENNEIDQIVSTNHLKEFADYFSVTDESNFKAIASERSLINQNAAKTIHLNEVKVSGARPVQKLPKESRSLNLNGPGQADQIFTSDFLSKLSNWSQVFPMLIGFNKDLHLISNAGTNAPPLLILVDGVQGMSLEGINLSDVESIEVLRSIDHIGIYGIRGSGGVMIVTTKLPGKTKMAQSRGKIIQPLFSIPKQFFVPQYAKAEINSMHDLRTTVFWSPNLTTGIDGKATFNYVNGDLPGNYTITIEGITPKGEVFSKVFKYEVVKNN</sequence>
<dbReference type="Gene3D" id="2.170.130.10">
    <property type="entry name" value="TonB-dependent receptor, plug domain"/>
    <property type="match status" value="1"/>
</dbReference>
<keyword evidence="2" id="KW-0675">Receptor</keyword>
<accession>A0A4R6IJY9</accession>
<gene>
    <name evidence="2" type="ORF">CLV32_1328</name>
</gene>
<reference evidence="2 3" key="1">
    <citation type="submission" date="2019-03" db="EMBL/GenBank/DDBJ databases">
        <title>Genomic Encyclopedia of Archaeal and Bacterial Type Strains, Phase II (KMG-II): from individual species to whole genera.</title>
        <authorList>
            <person name="Goeker M."/>
        </authorList>
    </citation>
    <scope>NUCLEOTIDE SEQUENCE [LARGE SCALE GENOMIC DNA]</scope>
    <source>
        <strain evidence="2 3">DSM 19034</strain>
    </source>
</reference>
<evidence type="ECO:0000313" key="3">
    <source>
        <dbReference type="Proteomes" id="UP000295499"/>
    </source>
</evidence>
<protein>
    <submittedName>
        <fullName evidence="2">TonB-dependent receptor-like protein</fullName>
    </submittedName>
</protein>
<feature type="chain" id="PRO_5020556467" evidence="1">
    <location>
        <begin position="21"/>
        <end position="807"/>
    </location>
</feature>
<dbReference type="SUPFAM" id="SSF56935">
    <property type="entry name" value="Porins"/>
    <property type="match status" value="1"/>
</dbReference>
<dbReference type="OrthoDB" id="609485at2"/>
<evidence type="ECO:0000256" key="1">
    <source>
        <dbReference type="SAM" id="SignalP"/>
    </source>
</evidence>
<dbReference type="EMBL" id="SNWM01000002">
    <property type="protein sequence ID" value="TDO22359.1"/>
    <property type="molecule type" value="Genomic_DNA"/>
</dbReference>